<keyword evidence="3" id="KW-1185">Reference proteome</keyword>
<accession>A0A852TXP6</accession>
<dbReference type="RefSeq" id="WP_179644297.1">
    <property type="nucleotide sequence ID" value="NZ_BAAAYY010000004.1"/>
</dbReference>
<organism evidence="2 3">
    <name type="scientific">Spinactinospora alkalitolerans</name>
    <dbReference type="NCBI Taxonomy" id="687207"/>
    <lineage>
        <taxon>Bacteria</taxon>
        <taxon>Bacillati</taxon>
        <taxon>Actinomycetota</taxon>
        <taxon>Actinomycetes</taxon>
        <taxon>Streptosporangiales</taxon>
        <taxon>Nocardiopsidaceae</taxon>
        <taxon>Spinactinospora</taxon>
    </lineage>
</organism>
<reference evidence="2 3" key="1">
    <citation type="submission" date="2020-07" db="EMBL/GenBank/DDBJ databases">
        <title>Sequencing the genomes of 1000 actinobacteria strains.</title>
        <authorList>
            <person name="Klenk H.-P."/>
        </authorList>
    </citation>
    <scope>NUCLEOTIDE SEQUENCE [LARGE SCALE GENOMIC DNA]</scope>
    <source>
        <strain evidence="2 3">CXB654</strain>
    </source>
</reference>
<proteinExistence type="predicted"/>
<feature type="transmembrane region" description="Helical" evidence="1">
    <location>
        <begin position="92"/>
        <end position="113"/>
    </location>
</feature>
<dbReference type="InterPro" id="IPR021218">
    <property type="entry name" value="DUF2784"/>
</dbReference>
<dbReference type="EMBL" id="JACCCC010000001">
    <property type="protein sequence ID" value="NYE48531.1"/>
    <property type="molecule type" value="Genomic_DNA"/>
</dbReference>
<dbReference type="AlphaFoldDB" id="A0A852TXP6"/>
<dbReference type="Pfam" id="PF10861">
    <property type="entry name" value="DUF2784"/>
    <property type="match status" value="1"/>
</dbReference>
<sequence>MGYLVLGEAAMAVHFAFLAYVAAGGFLAWRWPRAFWPHLACAAYGLGIVIVGWTCPLTVVEQWARTRAGHQGLPEEGFVAHYLTDVVYPERYLLHVQIAVAAVVLLSWAGAAWRRRGATNGERPKFRERVRKS</sequence>
<feature type="transmembrane region" description="Helical" evidence="1">
    <location>
        <begin position="12"/>
        <end position="29"/>
    </location>
</feature>
<evidence type="ECO:0000313" key="2">
    <source>
        <dbReference type="EMBL" id="NYE48531.1"/>
    </source>
</evidence>
<feature type="transmembrane region" description="Helical" evidence="1">
    <location>
        <begin position="41"/>
        <end position="60"/>
    </location>
</feature>
<keyword evidence="1" id="KW-1133">Transmembrane helix</keyword>
<protein>
    <submittedName>
        <fullName evidence="2">Nicotinamide riboside transporter PnuC</fullName>
    </submittedName>
</protein>
<gene>
    <name evidence="2" type="ORF">HDA32_003651</name>
</gene>
<keyword evidence="1" id="KW-0472">Membrane</keyword>
<evidence type="ECO:0000313" key="3">
    <source>
        <dbReference type="Proteomes" id="UP000589036"/>
    </source>
</evidence>
<keyword evidence="1" id="KW-0812">Transmembrane</keyword>
<evidence type="ECO:0000256" key="1">
    <source>
        <dbReference type="SAM" id="Phobius"/>
    </source>
</evidence>
<dbReference type="Proteomes" id="UP000589036">
    <property type="component" value="Unassembled WGS sequence"/>
</dbReference>
<comment type="caution">
    <text evidence="2">The sequence shown here is derived from an EMBL/GenBank/DDBJ whole genome shotgun (WGS) entry which is preliminary data.</text>
</comment>
<name>A0A852TXP6_9ACTN</name>